<dbReference type="Proteomes" id="UP000822688">
    <property type="component" value="Chromosome 7"/>
</dbReference>
<dbReference type="InterPro" id="IPR023270">
    <property type="entry name" value="RCMT_NCL1"/>
</dbReference>
<keyword evidence="7" id="KW-0819">tRNA processing</keyword>
<keyword evidence="3" id="KW-0820">tRNA-binding</keyword>
<feature type="compositionally biased region" description="Basic residues" evidence="11">
    <location>
        <begin position="1"/>
        <end position="13"/>
    </location>
</feature>
<feature type="compositionally biased region" description="Acidic residues" evidence="11">
    <location>
        <begin position="554"/>
        <end position="572"/>
    </location>
</feature>
<dbReference type="PRINTS" id="PR02011">
    <property type="entry name" value="RCMTNCL1"/>
</dbReference>
<keyword evidence="14" id="KW-1185">Reference proteome</keyword>
<dbReference type="InterPro" id="IPR018314">
    <property type="entry name" value="RsmB/NOL1/NOP2-like_CS"/>
</dbReference>
<organism evidence="13 14">
    <name type="scientific">Ceratodon purpureus</name>
    <name type="common">Fire moss</name>
    <name type="synonym">Dicranum purpureum</name>
    <dbReference type="NCBI Taxonomy" id="3225"/>
    <lineage>
        <taxon>Eukaryota</taxon>
        <taxon>Viridiplantae</taxon>
        <taxon>Streptophyta</taxon>
        <taxon>Embryophyta</taxon>
        <taxon>Bryophyta</taxon>
        <taxon>Bryophytina</taxon>
        <taxon>Bryopsida</taxon>
        <taxon>Dicranidae</taxon>
        <taxon>Pseudoditrichales</taxon>
        <taxon>Ditrichaceae</taxon>
        <taxon>Ceratodon</taxon>
    </lineage>
</organism>
<dbReference type="InterPro" id="IPR001678">
    <property type="entry name" value="MeTrfase_RsmB-F_NOP2_dom"/>
</dbReference>
<evidence type="ECO:0000256" key="7">
    <source>
        <dbReference type="ARBA" id="ARBA00022694"/>
    </source>
</evidence>
<dbReference type="Pfam" id="PF25378">
    <property type="entry name" value="PUA_NSUN2"/>
    <property type="match status" value="1"/>
</dbReference>
<evidence type="ECO:0000256" key="1">
    <source>
        <dbReference type="ARBA" id="ARBA00004123"/>
    </source>
</evidence>
<feature type="compositionally biased region" description="Polar residues" evidence="11">
    <location>
        <begin position="828"/>
        <end position="861"/>
    </location>
</feature>
<feature type="region of interest" description="Disordered" evidence="11">
    <location>
        <begin position="554"/>
        <end position="577"/>
    </location>
</feature>
<dbReference type="PROSITE" id="PS51686">
    <property type="entry name" value="SAM_MT_RSMB_NOP"/>
    <property type="match status" value="1"/>
</dbReference>
<evidence type="ECO:0000313" key="13">
    <source>
        <dbReference type="EMBL" id="KAG0566730.1"/>
    </source>
</evidence>
<dbReference type="InterPro" id="IPR049560">
    <property type="entry name" value="MeTrfase_RsmB-F_NOP2_cat"/>
</dbReference>
<dbReference type="GO" id="GO:0005634">
    <property type="term" value="C:nucleus"/>
    <property type="evidence" value="ECO:0007669"/>
    <property type="project" value="UniProtKB-SubCell"/>
</dbReference>
<proteinExistence type="inferred from homology"/>
<evidence type="ECO:0000256" key="11">
    <source>
        <dbReference type="SAM" id="MobiDB-lite"/>
    </source>
</evidence>
<feature type="binding site" evidence="10">
    <location>
        <position position="249"/>
    </location>
    <ligand>
        <name>S-adenosyl-L-methionine</name>
        <dbReference type="ChEBI" id="CHEBI:59789"/>
    </ligand>
</feature>
<dbReference type="InterPro" id="IPR023267">
    <property type="entry name" value="RCMT"/>
</dbReference>
<feature type="compositionally biased region" description="Basic and acidic residues" evidence="11">
    <location>
        <begin position="14"/>
        <end position="33"/>
    </location>
</feature>
<dbReference type="Gene3D" id="3.40.50.150">
    <property type="entry name" value="Vaccinia Virus protein VP39"/>
    <property type="match status" value="1"/>
</dbReference>
<dbReference type="AlphaFoldDB" id="A0A8T0H650"/>
<dbReference type="GO" id="GO:0000049">
    <property type="term" value="F:tRNA binding"/>
    <property type="evidence" value="ECO:0007669"/>
    <property type="project" value="UniProtKB-KW"/>
</dbReference>
<evidence type="ECO:0000256" key="4">
    <source>
        <dbReference type="ARBA" id="ARBA00022603"/>
    </source>
</evidence>
<evidence type="ECO:0000256" key="5">
    <source>
        <dbReference type="ARBA" id="ARBA00022679"/>
    </source>
</evidence>
<keyword evidence="8 10" id="KW-0694">RNA-binding</keyword>
<dbReference type="InterPro" id="IPR057286">
    <property type="entry name" value="PUA_NSUN2"/>
</dbReference>
<protein>
    <recommendedName>
        <fullName evidence="12">SAM-dependent MTase RsmB/NOP-type domain-containing protein</fullName>
    </recommendedName>
</protein>
<keyword evidence="4 10" id="KW-0489">Methyltransferase</keyword>
<evidence type="ECO:0000256" key="9">
    <source>
        <dbReference type="ARBA" id="ARBA00023242"/>
    </source>
</evidence>
<accession>A0A8T0H650</accession>
<dbReference type="GO" id="GO:0030488">
    <property type="term" value="P:tRNA methylation"/>
    <property type="evidence" value="ECO:0007669"/>
    <property type="project" value="UniProtKB-ARBA"/>
</dbReference>
<feature type="region of interest" description="Disordered" evidence="11">
    <location>
        <begin position="1"/>
        <end position="44"/>
    </location>
</feature>
<keyword evidence="9" id="KW-0539">Nucleus</keyword>
<dbReference type="PROSITE" id="PS01153">
    <property type="entry name" value="NOL1_NOP2_SUN"/>
    <property type="match status" value="1"/>
</dbReference>
<sequence length="899" mass="99751">MGGRGRGGKRNRTQRRDFKDGRPNEWKRSRPASEGHANSESGWNPFVMESPAYEAFYKKQKIVPEEEWDAFIATLRKPLATTFRINGSGQFAHEIRDQMQRDFFDQLKSGAEVDGEVIEPVRALPWYPDHLAWHLNYSRMQIRKMPILERIHEFLKLENEIGSITRQEAVSMIPPLFLDVQPHHKVLDMCAAPGSKTFQLLEMIHRDVKPGELSDGMVVANDSDTQRCHLLIHQTKRMCSPNIMVTNHDAQLFPGLKDRSGRLETTSTDAEMWEEESNGLYFDRILCDVPCSGDGTLRKAPDIWRKWNCGVANGLHRLQIQIAMRGVALLRTGGRLVYSTCSLNPVEDEAVVGEILRESRGSVELLDVSSELPELKRRPGLTSWLIRDRKRWLCSASQIDRKRAGAVVPSMFPSGNGWDLSDILEPSTGVSSPPTDTEDDAEKKDVEEVEEDEGPPEVATLPLERCMRLLPHDQDTGGFFIAVFRKVAPFKAIPKIKESHKSRILRTEKEALTAEGETGLLVPAPIDADSIVAPPFLPAPPERDLLDIQVEDSTEVENEIEAEEPVSDNEEAEGSKVAGEELSMSVVSEGQEKLAASKDPNAIGRIQRQGRWKGVDPVLFLKDEKIIKSLVEFYGIKETFPVHQHLVVRSEDVSRCKRIYYVSASVAHTIQQNFRAGEQMKITSAGLKIFERQQTKEASTCIFRISSEGLPVLLPHMTKQIIVANRKDFRLILAEKVVQFSAFNDSTFAAALRELSHGCCVITLPTEGPDAPINSGAVGTAVACWKGRSNVGILITKAEANQMHQRISFADDDVSRSEEAVVAVEASQGGNMTSVDAGSELNVSKNGQKDNSINEPQNGTAPSKADQLDDGAHNQTEGTLMGGDVVGDTTEIVEISSAN</sequence>
<evidence type="ECO:0000256" key="2">
    <source>
        <dbReference type="ARBA" id="ARBA00007494"/>
    </source>
</evidence>
<comment type="similarity">
    <text evidence="2 10">Belongs to the class I-like SAM-binding methyltransferase superfamily. RsmB/NOP family.</text>
</comment>
<evidence type="ECO:0000259" key="12">
    <source>
        <dbReference type="PROSITE" id="PS51686"/>
    </source>
</evidence>
<feature type="active site" description="Nucleophile" evidence="10">
    <location>
        <position position="341"/>
    </location>
</feature>
<dbReference type="EMBL" id="CM026428">
    <property type="protein sequence ID" value="KAG0566730.1"/>
    <property type="molecule type" value="Genomic_DNA"/>
</dbReference>
<comment type="caution">
    <text evidence="13">The sequence shown here is derived from an EMBL/GenBank/DDBJ whole genome shotgun (WGS) entry which is preliminary data.</text>
</comment>
<feature type="domain" description="SAM-dependent MTase RsmB/NOP-type" evidence="12">
    <location>
        <begin position="71"/>
        <end position="487"/>
    </location>
</feature>
<gene>
    <name evidence="13" type="ORF">KC19_7G083400</name>
</gene>
<dbReference type="Pfam" id="PF01189">
    <property type="entry name" value="Methyltr_RsmB-F"/>
    <property type="match status" value="1"/>
</dbReference>
<feature type="binding site" evidence="10">
    <location>
        <begin position="190"/>
        <end position="196"/>
    </location>
    <ligand>
        <name>S-adenosyl-L-methionine</name>
        <dbReference type="ChEBI" id="CHEBI:59789"/>
    </ligand>
</feature>
<dbReference type="PRINTS" id="PR02008">
    <property type="entry name" value="RCMTFAMILY"/>
</dbReference>
<dbReference type="InterPro" id="IPR029063">
    <property type="entry name" value="SAM-dependent_MTases_sf"/>
</dbReference>
<dbReference type="InterPro" id="IPR057285">
    <property type="entry name" value="Pre-PUA_NSUN2"/>
</dbReference>
<evidence type="ECO:0000256" key="3">
    <source>
        <dbReference type="ARBA" id="ARBA00022555"/>
    </source>
</evidence>
<dbReference type="SUPFAM" id="SSF53335">
    <property type="entry name" value="S-adenosyl-L-methionine-dependent methyltransferases"/>
    <property type="match status" value="1"/>
</dbReference>
<keyword evidence="6 10" id="KW-0949">S-adenosyl-L-methionine</keyword>
<dbReference type="PANTHER" id="PTHR22808">
    <property type="entry name" value="NCL1 YEAST -RELATED NOL1/NOP2/FMU SUN DOMAIN-CONTAINING"/>
    <property type="match status" value="1"/>
</dbReference>
<dbReference type="PANTHER" id="PTHR22808:SF1">
    <property type="entry name" value="RNA CYTOSINE-C(5)-METHYLTRANSFERASE NSUN2-RELATED"/>
    <property type="match status" value="1"/>
</dbReference>
<evidence type="ECO:0000313" key="14">
    <source>
        <dbReference type="Proteomes" id="UP000822688"/>
    </source>
</evidence>
<dbReference type="Pfam" id="PF25376">
    <property type="entry name" value="Pre-PUA_NSUN2"/>
    <property type="match status" value="1"/>
</dbReference>
<evidence type="ECO:0000256" key="8">
    <source>
        <dbReference type="ARBA" id="ARBA00022884"/>
    </source>
</evidence>
<feature type="region of interest" description="Disordered" evidence="11">
    <location>
        <begin position="422"/>
        <end position="456"/>
    </location>
</feature>
<dbReference type="GO" id="GO:0016428">
    <property type="term" value="F:tRNA (cytidine-5-)-methyltransferase activity"/>
    <property type="evidence" value="ECO:0007669"/>
    <property type="project" value="InterPro"/>
</dbReference>
<evidence type="ECO:0000256" key="6">
    <source>
        <dbReference type="ARBA" id="ARBA00022691"/>
    </source>
</evidence>
<reference evidence="13" key="1">
    <citation type="submission" date="2020-06" db="EMBL/GenBank/DDBJ databases">
        <title>WGS assembly of Ceratodon purpureus strain R40.</title>
        <authorList>
            <person name="Carey S.B."/>
            <person name="Jenkins J."/>
            <person name="Shu S."/>
            <person name="Lovell J.T."/>
            <person name="Sreedasyam A."/>
            <person name="Maumus F."/>
            <person name="Tiley G.P."/>
            <person name="Fernandez-Pozo N."/>
            <person name="Barry K."/>
            <person name="Chen C."/>
            <person name="Wang M."/>
            <person name="Lipzen A."/>
            <person name="Daum C."/>
            <person name="Saski C.A."/>
            <person name="Payton A.C."/>
            <person name="Mcbreen J.C."/>
            <person name="Conrad R.E."/>
            <person name="Kollar L.M."/>
            <person name="Olsson S."/>
            <person name="Huttunen S."/>
            <person name="Landis J.B."/>
            <person name="Wickett N.J."/>
            <person name="Johnson M.G."/>
            <person name="Rensing S.A."/>
            <person name="Grimwood J."/>
            <person name="Schmutz J."/>
            <person name="Mcdaniel S.F."/>
        </authorList>
    </citation>
    <scope>NUCLEOTIDE SEQUENCE</scope>
    <source>
        <strain evidence="13">R40</strain>
    </source>
</reference>
<evidence type="ECO:0000256" key="10">
    <source>
        <dbReference type="PROSITE-ProRule" id="PRU01023"/>
    </source>
</evidence>
<feature type="region of interest" description="Disordered" evidence="11">
    <location>
        <begin position="826"/>
        <end position="888"/>
    </location>
</feature>
<feature type="binding site" evidence="10">
    <location>
        <position position="222"/>
    </location>
    <ligand>
        <name>S-adenosyl-L-methionine</name>
        <dbReference type="ChEBI" id="CHEBI:59789"/>
    </ligand>
</feature>
<comment type="subcellular location">
    <subcellularLocation>
        <location evidence="1">Nucleus</location>
    </subcellularLocation>
</comment>
<keyword evidence="5 10" id="KW-0808">Transferase</keyword>
<dbReference type="FunFam" id="3.40.50.150:FF:000153">
    <property type="entry name" value="S-adenosyl-L-methionine-dependent methyltransferase superfamily protein"/>
    <property type="match status" value="1"/>
</dbReference>
<feature type="binding site" evidence="10">
    <location>
        <position position="288"/>
    </location>
    <ligand>
        <name>S-adenosyl-L-methionine</name>
        <dbReference type="ChEBI" id="CHEBI:59789"/>
    </ligand>
</feature>
<dbReference type="OrthoDB" id="6093671at2759"/>
<name>A0A8T0H650_CERPU</name>